<dbReference type="InterPro" id="IPR029061">
    <property type="entry name" value="THDP-binding"/>
</dbReference>
<evidence type="ECO:0000259" key="2">
    <source>
        <dbReference type="Pfam" id="PF02775"/>
    </source>
</evidence>
<dbReference type="GO" id="GO:0016625">
    <property type="term" value="F:oxidoreductase activity, acting on the aldehyde or oxo group of donors, iron-sulfur protein as acceptor"/>
    <property type="evidence" value="ECO:0007669"/>
    <property type="project" value="UniProtKB-ARBA"/>
</dbReference>
<dbReference type="GO" id="GO:0044281">
    <property type="term" value="P:small molecule metabolic process"/>
    <property type="evidence" value="ECO:0007669"/>
    <property type="project" value="UniProtKB-ARBA"/>
</dbReference>
<dbReference type="PANTHER" id="PTHR48084:SF4">
    <property type="entry name" value="2-OXOGLUTARATE OXIDOREDUCTASE SUBUNIT KORB"/>
    <property type="match status" value="1"/>
</dbReference>
<organism evidence="3 4">
    <name type="scientific">Tangfeifania diversioriginum</name>
    <dbReference type="NCBI Taxonomy" id="1168035"/>
    <lineage>
        <taxon>Bacteria</taxon>
        <taxon>Pseudomonadati</taxon>
        <taxon>Bacteroidota</taxon>
        <taxon>Bacteroidia</taxon>
        <taxon>Marinilabiliales</taxon>
        <taxon>Prolixibacteraceae</taxon>
        <taxon>Tangfeifania</taxon>
    </lineage>
</organism>
<accession>A0A1M6KSE1</accession>
<dbReference type="GO" id="GO:0045333">
    <property type="term" value="P:cellular respiration"/>
    <property type="evidence" value="ECO:0007669"/>
    <property type="project" value="UniProtKB-ARBA"/>
</dbReference>
<protein>
    <submittedName>
        <fullName evidence="3">2-oxoglutarate ferredoxin oxidoreductase subunit beta</fullName>
    </submittedName>
</protein>
<keyword evidence="1" id="KW-0560">Oxidoreductase</keyword>
<dbReference type="EMBL" id="FQZE01000024">
    <property type="protein sequence ID" value="SHJ61895.1"/>
    <property type="molecule type" value="Genomic_DNA"/>
</dbReference>
<evidence type="ECO:0000256" key="1">
    <source>
        <dbReference type="ARBA" id="ARBA00023002"/>
    </source>
</evidence>
<dbReference type="GO" id="GO:0030976">
    <property type="term" value="F:thiamine pyrophosphate binding"/>
    <property type="evidence" value="ECO:0007669"/>
    <property type="project" value="InterPro"/>
</dbReference>
<dbReference type="RefSeq" id="WP_073171065.1">
    <property type="nucleotide sequence ID" value="NZ_FQZE01000024.1"/>
</dbReference>
<dbReference type="InterPro" id="IPR011766">
    <property type="entry name" value="TPP_enzyme_TPP-bd"/>
</dbReference>
<dbReference type="CDD" id="cd03375">
    <property type="entry name" value="TPP_OGFOR"/>
    <property type="match status" value="1"/>
</dbReference>
<feature type="domain" description="Thiamine pyrophosphate enzyme TPP-binding" evidence="2">
    <location>
        <begin position="52"/>
        <end position="199"/>
    </location>
</feature>
<dbReference type="SUPFAM" id="SSF52518">
    <property type="entry name" value="Thiamin diphosphate-binding fold (THDP-binding)"/>
    <property type="match status" value="1"/>
</dbReference>
<dbReference type="Gene3D" id="3.40.50.970">
    <property type="match status" value="1"/>
</dbReference>
<dbReference type="InterPro" id="IPR051457">
    <property type="entry name" value="2-oxoacid:Fd_oxidoreductase"/>
</dbReference>
<evidence type="ECO:0000313" key="3">
    <source>
        <dbReference type="EMBL" id="SHJ61895.1"/>
    </source>
</evidence>
<keyword evidence="4" id="KW-1185">Reference proteome</keyword>
<dbReference type="PANTHER" id="PTHR48084">
    <property type="entry name" value="2-OXOGLUTARATE OXIDOREDUCTASE SUBUNIT KORB-RELATED"/>
    <property type="match status" value="1"/>
</dbReference>
<gene>
    <name evidence="3" type="ORF">SAMN05444280_12441</name>
</gene>
<dbReference type="AlphaFoldDB" id="A0A1M6KSE1"/>
<name>A0A1M6KSE1_9BACT</name>
<dbReference type="STRING" id="1168035.SAMN05444280_12441"/>
<dbReference type="Pfam" id="PF02775">
    <property type="entry name" value="TPP_enzyme_C"/>
    <property type="match status" value="1"/>
</dbReference>
<sequence>MTEQKYTIKDFKSENEVRWCPGCGDYAIMNAVQRTMADMGIPKEKFAVISGIGCSSRFPYYMNTFGFHTIHGRAAAVASGVKMANPDLSVWVVTGDGDAMAIGGNHFIHTIRRNMDLNIVLFNNRIYGLTKGQYSPTSDRGFRSKTSPFGTIEDPFVPGQLVVGAKGTFFARTIDGNLKVSQSVFQQAAAHKGASVVEVLQNCVIYNNGVHKAITDPEHRADRQLILEQGKPMLFGAENEKGLIMENGRLKVVKIGKNGITENDILVHDATDSDPSVHLSLISMGLPDFPAAFGVIRNVDSPAYDTEMENQIKQVQQKRKITCVDDLLVSGNTWEVTGNGNGNGKTEECPDKKLK</sequence>
<proteinExistence type="predicted"/>
<evidence type="ECO:0000313" key="4">
    <source>
        <dbReference type="Proteomes" id="UP000184050"/>
    </source>
</evidence>
<dbReference type="Proteomes" id="UP000184050">
    <property type="component" value="Unassembled WGS sequence"/>
</dbReference>
<reference evidence="3 4" key="1">
    <citation type="submission" date="2016-11" db="EMBL/GenBank/DDBJ databases">
        <authorList>
            <person name="Jaros S."/>
            <person name="Januszkiewicz K."/>
            <person name="Wedrychowicz H."/>
        </authorList>
    </citation>
    <scope>NUCLEOTIDE SEQUENCE [LARGE SCALE GENOMIC DNA]</scope>
    <source>
        <strain evidence="3 4">DSM 27063</strain>
    </source>
</reference>
<dbReference type="OrthoDB" id="9775140at2"/>